<comment type="similarity">
    <text evidence="10">Belongs to the PlsX family.</text>
</comment>
<keyword evidence="5 10" id="KW-0443">Lipid metabolism</keyword>
<dbReference type="GO" id="GO:0005737">
    <property type="term" value="C:cytoplasm"/>
    <property type="evidence" value="ECO:0007669"/>
    <property type="project" value="UniProtKB-SubCell"/>
</dbReference>
<dbReference type="EC" id="2.3.1.274" evidence="8 10"/>
<comment type="subcellular location">
    <subcellularLocation>
        <location evidence="10">Cytoplasm</location>
    </subcellularLocation>
    <text evidence="10">Associated with the membrane possibly through PlsY.</text>
</comment>
<dbReference type="NCBIfam" id="TIGR00182">
    <property type="entry name" value="plsX"/>
    <property type="match status" value="1"/>
</dbReference>
<protein>
    <recommendedName>
        <fullName evidence="8 10">Phosphate acyltransferase</fullName>
        <ecNumber evidence="8 10">2.3.1.274</ecNumber>
    </recommendedName>
    <alternativeName>
        <fullName evidence="10">Acyl-ACP phosphotransacylase</fullName>
    </alternativeName>
    <alternativeName>
        <fullName evidence="10">Acyl-[acyl-carrier-protein]--phosphate acyltransferase</fullName>
    </alternativeName>
    <alternativeName>
        <fullName evidence="10">Phosphate-acyl-ACP acyltransferase</fullName>
    </alternativeName>
</protein>
<dbReference type="GO" id="GO:0008654">
    <property type="term" value="P:phospholipid biosynthetic process"/>
    <property type="evidence" value="ECO:0007669"/>
    <property type="project" value="UniProtKB-KW"/>
</dbReference>
<comment type="subunit">
    <text evidence="9 10">Homodimer. Probably interacts with PlsY.</text>
</comment>
<keyword evidence="11" id="KW-0012">Acyltransferase</keyword>
<dbReference type="GO" id="GO:0006633">
    <property type="term" value="P:fatty acid biosynthetic process"/>
    <property type="evidence" value="ECO:0007669"/>
    <property type="project" value="UniProtKB-UniRule"/>
</dbReference>
<evidence type="ECO:0000256" key="3">
    <source>
        <dbReference type="ARBA" id="ARBA00022516"/>
    </source>
</evidence>
<keyword evidence="2 10" id="KW-0963">Cytoplasm</keyword>
<evidence type="ECO:0000256" key="2">
    <source>
        <dbReference type="ARBA" id="ARBA00022490"/>
    </source>
</evidence>
<comment type="function">
    <text evidence="10">Catalyzes the reversible formation of acyl-phosphate (acyl-PO(4)) from acyl-[acyl-carrier-protein] (acyl-ACP). This enzyme utilizes acyl-ACP as fatty acyl donor, but not acyl-CoA.</text>
</comment>
<evidence type="ECO:0000256" key="6">
    <source>
        <dbReference type="ARBA" id="ARBA00023209"/>
    </source>
</evidence>
<dbReference type="Gene3D" id="3.40.718.10">
    <property type="entry name" value="Isopropylmalate Dehydrogenase"/>
    <property type="match status" value="1"/>
</dbReference>
<comment type="catalytic activity">
    <reaction evidence="1 10">
        <text>a fatty acyl-[ACP] + phosphate = an acyl phosphate + holo-[ACP]</text>
        <dbReference type="Rhea" id="RHEA:42292"/>
        <dbReference type="Rhea" id="RHEA-COMP:9685"/>
        <dbReference type="Rhea" id="RHEA-COMP:14125"/>
        <dbReference type="ChEBI" id="CHEBI:43474"/>
        <dbReference type="ChEBI" id="CHEBI:59918"/>
        <dbReference type="ChEBI" id="CHEBI:64479"/>
        <dbReference type="ChEBI" id="CHEBI:138651"/>
        <dbReference type="EC" id="2.3.1.274"/>
    </reaction>
</comment>
<reference evidence="11" key="1">
    <citation type="submission" date="2015-03" db="EMBL/GenBank/DDBJ databases">
        <authorList>
            <person name="Murphy D."/>
        </authorList>
    </citation>
    <scope>NUCLEOTIDE SEQUENCE [LARGE SCALE GENOMIC DNA]</scope>
    <source>
        <strain evidence="11">WS 4560</strain>
    </source>
</reference>
<evidence type="ECO:0000313" key="13">
    <source>
        <dbReference type="Proteomes" id="UP000223060"/>
    </source>
</evidence>
<dbReference type="PIRSF" id="PIRSF002465">
    <property type="entry name" value="Phsphlp_syn_PlsX"/>
    <property type="match status" value="1"/>
</dbReference>
<evidence type="ECO:0000256" key="7">
    <source>
        <dbReference type="ARBA" id="ARBA00023264"/>
    </source>
</evidence>
<keyword evidence="6 10" id="KW-0594">Phospholipid biosynthesis</keyword>
<keyword evidence="3 10" id="KW-0444">Lipid biosynthesis</keyword>
<evidence type="ECO:0000313" key="14">
    <source>
        <dbReference type="Proteomes" id="UP000564536"/>
    </source>
</evidence>
<dbReference type="PANTHER" id="PTHR30100:SF1">
    <property type="entry name" value="PHOSPHATE ACYLTRANSFERASE"/>
    <property type="match status" value="1"/>
</dbReference>
<keyword evidence="4 10" id="KW-0808">Transferase</keyword>
<comment type="pathway">
    <text evidence="10">Lipid metabolism; phospholipid metabolism.</text>
</comment>
<evidence type="ECO:0000256" key="5">
    <source>
        <dbReference type="ARBA" id="ARBA00023098"/>
    </source>
</evidence>
<sequence length="346" mass="37598">MRIAIDAMGGDHAPKEIVLGVMKAAAQYKDVEFILFGDEIKINEYLADKTRIRVVHTDEKIESDDEPVRAVKRKKKASMVLAAQAVKDGEADACISAGNTGALMATGLFVIGRIKGIDRPALAPTLPTVTGKGFVMLDLGANSEAKPEHLLQFGLMGSVYAEKVRKIERPRVALLNIGTEETKGNDLTKRTFELMKNQNVYNFVGNVEARDIMMDVADVIVTDGFTGNMVLKSIEGTAGAFFSLMKMSLLNGFKNKIAASFLKKDLMELKAKMDYSEYGGACLFGVQAPVIKAHGSSNASAIFSTVRQAREMVQKQVVETIKTEVASGHLQAEKEKAEREGGTKSE</sequence>
<proteinExistence type="inferred from homology"/>
<evidence type="ECO:0000256" key="10">
    <source>
        <dbReference type="HAMAP-Rule" id="MF_00019"/>
    </source>
</evidence>
<dbReference type="EMBL" id="CP011102">
    <property type="protein sequence ID" value="AQY50912.1"/>
    <property type="molecule type" value="Genomic_DNA"/>
</dbReference>
<dbReference type="InterPro" id="IPR003664">
    <property type="entry name" value="FA_synthesis"/>
</dbReference>
<keyword evidence="13" id="KW-1185">Reference proteome</keyword>
<evidence type="ECO:0000256" key="1">
    <source>
        <dbReference type="ARBA" id="ARBA00001232"/>
    </source>
</evidence>
<dbReference type="PANTHER" id="PTHR30100">
    <property type="entry name" value="FATTY ACID/PHOSPHOLIPID SYNTHESIS PROTEIN PLSX"/>
    <property type="match status" value="1"/>
</dbReference>
<dbReference type="SUPFAM" id="SSF53659">
    <property type="entry name" value="Isocitrate/Isopropylmalate dehydrogenase-like"/>
    <property type="match status" value="1"/>
</dbReference>
<dbReference type="InterPro" id="IPR012281">
    <property type="entry name" value="Phospholipid_synth_PlsX-like"/>
</dbReference>
<dbReference type="GO" id="GO:0043811">
    <property type="term" value="F:phosphate:acyl-[acyl carrier protein] acyltransferase activity"/>
    <property type="evidence" value="ECO:0007669"/>
    <property type="project" value="UniProtKB-UniRule"/>
</dbReference>
<evidence type="ECO:0000313" key="12">
    <source>
        <dbReference type="EMBL" id="MBC1499850.1"/>
    </source>
</evidence>
<dbReference type="Proteomes" id="UP000223060">
    <property type="component" value="Chromosome"/>
</dbReference>
<evidence type="ECO:0000256" key="8">
    <source>
        <dbReference type="ARBA" id="ARBA00024069"/>
    </source>
</evidence>
<evidence type="ECO:0000256" key="4">
    <source>
        <dbReference type="ARBA" id="ARBA00022679"/>
    </source>
</evidence>
<dbReference type="AlphaFoldDB" id="A0A1S7FU37"/>
<dbReference type="Proteomes" id="UP000564536">
    <property type="component" value="Unassembled WGS sequence"/>
</dbReference>
<dbReference type="HAMAP" id="MF_00019">
    <property type="entry name" value="PlsX"/>
    <property type="match status" value="1"/>
</dbReference>
<accession>A0A1S7FU37</accession>
<evidence type="ECO:0000313" key="11">
    <source>
        <dbReference type="EMBL" id="AQY50912.1"/>
    </source>
</evidence>
<dbReference type="UniPathway" id="UPA00085"/>
<name>A0A1S7FU37_9LIST</name>
<evidence type="ECO:0000256" key="9">
    <source>
        <dbReference type="ARBA" id="ARBA00046608"/>
    </source>
</evidence>
<gene>
    <name evidence="10 12" type="primary">plsX</name>
    <name evidence="12" type="ORF">HB943_04480</name>
    <name evidence="11" type="ORF">UE46_07565</name>
</gene>
<reference evidence="12 14" key="3">
    <citation type="submission" date="2020-03" db="EMBL/GenBank/DDBJ databases">
        <title>Soil Listeria distribution.</title>
        <authorList>
            <person name="Liao J."/>
            <person name="Wiedmann M."/>
        </authorList>
    </citation>
    <scope>NUCLEOTIDE SEQUENCE [LARGE SCALE GENOMIC DNA]</scope>
    <source>
        <strain evidence="12 14">FSL L7-1523</strain>
    </source>
</reference>
<reference evidence="13" key="2">
    <citation type="submission" date="2015-03" db="EMBL/GenBank/DDBJ databases">
        <authorList>
            <person name="Ferrari E."/>
            <person name="Walter M.C."/>
            <person name="Huptas C."/>
            <person name="Scherer S."/>
            <person name="Mueller-Herbst S."/>
        </authorList>
    </citation>
    <scope>NUCLEOTIDE SEQUENCE [LARGE SCALE GENOMIC DNA]</scope>
    <source>
        <strain evidence="13">LWP01</strain>
    </source>
</reference>
<dbReference type="KEGG" id="lwi:UE46_07565"/>
<organism evidence="11 13">
    <name type="scientific">Listeria weihenstephanensis</name>
    <dbReference type="NCBI Taxonomy" id="1006155"/>
    <lineage>
        <taxon>Bacteria</taxon>
        <taxon>Bacillati</taxon>
        <taxon>Bacillota</taxon>
        <taxon>Bacilli</taxon>
        <taxon>Bacillales</taxon>
        <taxon>Listeriaceae</taxon>
        <taxon>Listeria</taxon>
    </lineage>
</organism>
<dbReference type="RefSeq" id="WP_036060143.1">
    <property type="nucleotide sequence ID" value="NZ_CP011102.1"/>
</dbReference>
<dbReference type="Pfam" id="PF02504">
    <property type="entry name" value="FA_synthesis"/>
    <property type="match status" value="1"/>
</dbReference>
<keyword evidence="7 10" id="KW-1208">Phospholipid metabolism</keyword>
<dbReference type="EMBL" id="JAARRL010000005">
    <property type="protein sequence ID" value="MBC1499850.1"/>
    <property type="molecule type" value="Genomic_DNA"/>
</dbReference>